<keyword evidence="5" id="KW-1185">Reference proteome</keyword>
<dbReference type="InterPro" id="IPR027267">
    <property type="entry name" value="AH/BAR_dom_sf"/>
</dbReference>
<evidence type="ECO:0000256" key="1">
    <source>
        <dbReference type="ARBA" id="ARBA00010883"/>
    </source>
</evidence>
<protein>
    <recommendedName>
        <fullName evidence="3">PX domain-containing protein</fullName>
    </recommendedName>
</protein>
<dbReference type="Gene3D" id="3.30.1520.10">
    <property type="entry name" value="Phox-like domain"/>
    <property type="match status" value="1"/>
</dbReference>
<dbReference type="PANTHER" id="PTHR45827">
    <property type="entry name" value="SORTING NEXIN"/>
    <property type="match status" value="1"/>
</dbReference>
<dbReference type="SMART" id="SM00312">
    <property type="entry name" value="PX"/>
    <property type="match status" value="1"/>
</dbReference>
<reference evidence="4 5" key="1">
    <citation type="journal article" date="2018" name="Nat. Ecol. Evol.">
        <title>Shark genomes provide insights into elasmobranch evolution and the origin of vertebrates.</title>
        <authorList>
            <person name="Hara Y"/>
            <person name="Yamaguchi K"/>
            <person name="Onimaru K"/>
            <person name="Kadota M"/>
            <person name="Koyanagi M"/>
            <person name="Keeley SD"/>
            <person name="Tatsumi K"/>
            <person name="Tanaka K"/>
            <person name="Motone F"/>
            <person name="Kageyama Y"/>
            <person name="Nozu R"/>
            <person name="Adachi N"/>
            <person name="Nishimura O"/>
            <person name="Nakagawa R"/>
            <person name="Tanegashima C"/>
            <person name="Kiyatake I"/>
            <person name="Matsumoto R"/>
            <person name="Murakumo K"/>
            <person name="Nishida K"/>
            <person name="Terakita A"/>
            <person name="Kuratani S"/>
            <person name="Sato K"/>
            <person name="Hyodo S Kuraku.S."/>
        </authorList>
    </citation>
    <scope>NUCLEOTIDE SEQUENCE [LARGE SCALE GENOMIC DNA]</scope>
</reference>
<sequence length="359" mass="41343">MNSNGEHGLFPGQNVELLMDSVPAIKIEETCAADSHYEEIDVVEDTNISVYHRYKHFDWLYCRLIEKFGSIIPIPLLPEKDIPWRYSDDFVQARMGGLQAWINRISRHPIISHSEIFQHFIRRRDEKDWKSGKRNAEKDEAVGGMIFSEIMPSSEFRLLNGEEPEKYLTFAKCMGESVRNLITVTEEHTTRCTGSLKSEYIKIGKAFSDISASFAKSTYLGKESIGNALAFVGKTYDDIGNVYFDQPKQDVHCLLEISKEYKGLLACFPDIINVLKGAIEKAHEYEKLAQVNKVTMKEKEAIVFKAGVVSSTIQAEINHFNRELTNDYKETIQHFLYEQVQMYSKITDKLREAYARFEF</sequence>
<evidence type="ECO:0000313" key="4">
    <source>
        <dbReference type="EMBL" id="GCC30472.1"/>
    </source>
</evidence>
<dbReference type="GO" id="GO:0036089">
    <property type="term" value="P:cleavage furrow formation"/>
    <property type="evidence" value="ECO:0007669"/>
    <property type="project" value="TreeGrafter"/>
</dbReference>
<gene>
    <name evidence="4" type="ORF">chiPu_0008923</name>
</gene>
<feature type="domain" description="PX" evidence="3">
    <location>
        <begin position="1"/>
        <end position="127"/>
    </location>
</feature>
<dbReference type="GO" id="GO:0005886">
    <property type="term" value="C:plasma membrane"/>
    <property type="evidence" value="ECO:0007669"/>
    <property type="project" value="TreeGrafter"/>
</dbReference>
<dbReference type="InterPro" id="IPR019497">
    <property type="entry name" value="Sorting_nexin_WASP-bd-dom"/>
</dbReference>
<organism evidence="4 5">
    <name type="scientific">Chiloscyllium punctatum</name>
    <name type="common">Brownbanded bambooshark</name>
    <name type="synonym">Hemiscyllium punctatum</name>
    <dbReference type="NCBI Taxonomy" id="137246"/>
    <lineage>
        <taxon>Eukaryota</taxon>
        <taxon>Metazoa</taxon>
        <taxon>Chordata</taxon>
        <taxon>Craniata</taxon>
        <taxon>Vertebrata</taxon>
        <taxon>Chondrichthyes</taxon>
        <taxon>Elasmobranchii</taxon>
        <taxon>Galeomorphii</taxon>
        <taxon>Galeoidea</taxon>
        <taxon>Orectolobiformes</taxon>
        <taxon>Hemiscylliidae</taxon>
        <taxon>Chiloscyllium</taxon>
    </lineage>
</organism>
<dbReference type="PANTHER" id="PTHR45827:SF2">
    <property type="entry name" value="SORTING NEXIN-9"/>
    <property type="match status" value="1"/>
</dbReference>
<name>A0A401SJ96_CHIPU</name>
<evidence type="ECO:0000256" key="2">
    <source>
        <dbReference type="ARBA" id="ARBA00022927"/>
    </source>
</evidence>
<dbReference type="Gene3D" id="1.20.1270.60">
    <property type="entry name" value="Arfaptin homology (AH) domain/BAR domain"/>
    <property type="match status" value="1"/>
</dbReference>
<keyword evidence="2" id="KW-0653">Protein transport</keyword>
<dbReference type="OMA" id="QAWINRI"/>
<dbReference type="AlphaFoldDB" id="A0A401SJ96"/>
<dbReference type="GO" id="GO:0031410">
    <property type="term" value="C:cytoplasmic vesicle"/>
    <property type="evidence" value="ECO:0007669"/>
    <property type="project" value="TreeGrafter"/>
</dbReference>
<comment type="similarity">
    <text evidence="1">Belongs to the sorting nexin family.</text>
</comment>
<dbReference type="EMBL" id="BEZZ01000304">
    <property type="protein sequence ID" value="GCC30472.1"/>
    <property type="molecule type" value="Genomic_DNA"/>
</dbReference>
<proteinExistence type="inferred from homology"/>
<keyword evidence="2" id="KW-0813">Transport</keyword>
<dbReference type="GO" id="GO:0016197">
    <property type="term" value="P:endosomal transport"/>
    <property type="evidence" value="ECO:0007669"/>
    <property type="project" value="TreeGrafter"/>
</dbReference>
<evidence type="ECO:0000313" key="5">
    <source>
        <dbReference type="Proteomes" id="UP000287033"/>
    </source>
</evidence>
<dbReference type="Pfam" id="PF10456">
    <property type="entry name" value="BAR_3_WASP_bdg"/>
    <property type="match status" value="1"/>
</dbReference>
<dbReference type="GO" id="GO:0097320">
    <property type="term" value="P:plasma membrane tubulation"/>
    <property type="evidence" value="ECO:0007669"/>
    <property type="project" value="TreeGrafter"/>
</dbReference>
<dbReference type="Proteomes" id="UP000287033">
    <property type="component" value="Unassembled WGS sequence"/>
</dbReference>
<accession>A0A401SJ96</accession>
<dbReference type="STRING" id="137246.A0A401SJ96"/>
<dbReference type="Pfam" id="PF00787">
    <property type="entry name" value="PX"/>
    <property type="match status" value="1"/>
</dbReference>
<dbReference type="GO" id="GO:0015031">
    <property type="term" value="P:protein transport"/>
    <property type="evidence" value="ECO:0007669"/>
    <property type="project" value="UniProtKB-KW"/>
</dbReference>
<comment type="caution">
    <text evidence="4">The sequence shown here is derived from an EMBL/GenBank/DDBJ whole genome shotgun (WGS) entry which is preliminary data.</text>
</comment>
<dbReference type="InterPro" id="IPR001683">
    <property type="entry name" value="PX_dom"/>
</dbReference>
<dbReference type="SUPFAM" id="SSF64268">
    <property type="entry name" value="PX domain"/>
    <property type="match status" value="1"/>
</dbReference>
<dbReference type="PROSITE" id="PS50195">
    <property type="entry name" value="PX"/>
    <property type="match status" value="1"/>
</dbReference>
<dbReference type="OrthoDB" id="10254720at2759"/>
<dbReference type="InterPro" id="IPR036871">
    <property type="entry name" value="PX_dom_sf"/>
</dbReference>
<evidence type="ECO:0000259" key="3">
    <source>
        <dbReference type="PROSITE" id="PS50195"/>
    </source>
</evidence>
<dbReference type="GO" id="GO:0035091">
    <property type="term" value="F:phosphatidylinositol binding"/>
    <property type="evidence" value="ECO:0007669"/>
    <property type="project" value="InterPro"/>
</dbReference>
<dbReference type="GO" id="GO:0006897">
    <property type="term" value="P:endocytosis"/>
    <property type="evidence" value="ECO:0007669"/>
    <property type="project" value="TreeGrafter"/>
</dbReference>